<gene>
    <name evidence="2" type="ORF">GCM10022214_70300</name>
</gene>
<sequence>MPALGVLSRRDKRCPRDPAAGDRTRPDLQPALTFPTEGRDARVPDTPEHVKIDLQEVRTRNLAAREIVSALSDAMPSIADLWLRLNAALADVPALNSEIIRLLAALAKVRRDHANLVAAGRATVNADQDAEPDPLYYLRDELRAQGHLPPDSWGRP</sequence>
<comment type="caution">
    <text evidence="2">The sequence shown here is derived from an EMBL/GenBank/DDBJ whole genome shotgun (WGS) entry which is preliminary data.</text>
</comment>
<evidence type="ECO:0000313" key="2">
    <source>
        <dbReference type="EMBL" id="GAA4096548.1"/>
    </source>
</evidence>
<organism evidence="2 3">
    <name type="scientific">Actinomadura miaoliensis</name>
    <dbReference type="NCBI Taxonomy" id="430685"/>
    <lineage>
        <taxon>Bacteria</taxon>
        <taxon>Bacillati</taxon>
        <taxon>Actinomycetota</taxon>
        <taxon>Actinomycetes</taxon>
        <taxon>Streptosporangiales</taxon>
        <taxon>Thermomonosporaceae</taxon>
        <taxon>Actinomadura</taxon>
    </lineage>
</organism>
<evidence type="ECO:0000313" key="3">
    <source>
        <dbReference type="Proteomes" id="UP001500683"/>
    </source>
</evidence>
<evidence type="ECO:0000256" key="1">
    <source>
        <dbReference type="SAM" id="MobiDB-lite"/>
    </source>
</evidence>
<reference evidence="3" key="1">
    <citation type="journal article" date="2019" name="Int. J. Syst. Evol. Microbiol.">
        <title>The Global Catalogue of Microorganisms (GCM) 10K type strain sequencing project: providing services to taxonomists for standard genome sequencing and annotation.</title>
        <authorList>
            <consortium name="The Broad Institute Genomics Platform"/>
            <consortium name="The Broad Institute Genome Sequencing Center for Infectious Disease"/>
            <person name="Wu L."/>
            <person name="Ma J."/>
        </authorList>
    </citation>
    <scope>NUCLEOTIDE SEQUENCE [LARGE SCALE GENOMIC DNA]</scope>
    <source>
        <strain evidence="3">JCM 16702</strain>
    </source>
</reference>
<dbReference type="EMBL" id="BAAAZG010000055">
    <property type="protein sequence ID" value="GAA4096548.1"/>
    <property type="molecule type" value="Genomic_DNA"/>
</dbReference>
<protein>
    <submittedName>
        <fullName evidence="2">Uncharacterized protein</fullName>
    </submittedName>
</protein>
<name>A0ABP7WTN0_9ACTN</name>
<dbReference type="Proteomes" id="UP001500683">
    <property type="component" value="Unassembled WGS sequence"/>
</dbReference>
<proteinExistence type="predicted"/>
<accession>A0ABP7WTN0</accession>
<keyword evidence="3" id="KW-1185">Reference proteome</keyword>
<feature type="compositionally biased region" description="Basic and acidic residues" evidence="1">
    <location>
        <begin position="14"/>
        <end position="26"/>
    </location>
</feature>
<feature type="region of interest" description="Disordered" evidence="1">
    <location>
        <begin position="1"/>
        <end position="44"/>
    </location>
</feature>